<evidence type="ECO:0000313" key="2">
    <source>
        <dbReference type="Proteomes" id="UP001152320"/>
    </source>
</evidence>
<evidence type="ECO:0000313" key="1">
    <source>
        <dbReference type="EMBL" id="KAJ8042521.1"/>
    </source>
</evidence>
<comment type="caution">
    <text evidence="1">The sequence shown here is derived from an EMBL/GenBank/DDBJ whole genome shotgun (WGS) entry which is preliminary data.</text>
</comment>
<reference evidence="1" key="1">
    <citation type="submission" date="2021-10" db="EMBL/GenBank/DDBJ databases">
        <title>Tropical sea cucumber genome reveals ecological adaptation and Cuvierian tubules defense mechanism.</title>
        <authorList>
            <person name="Chen T."/>
        </authorList>
    </citation>
    <scope>NUCLEOTIDE SEQUENCE</scope>
    <source>
        <strain evidence="1">Nanhai2018</strain>
        <tissue evidence="1">Muscle</tissue>
    </source>
</reference>
<gene>
    <name evidence="1" type="ORF">HOLleu_13592</name>
</gene>
<dbReference type="AlphaFoldDB" id="A0A9Q1CC00"/>
<name>A0A9Q1CC00_HOLLE</name>
<protein>
    <submittedName>
        <fullName evidence="1">Uncharacterized protein</fullName>
    </submittedName>
</protein>
<sequence length="64" mass="7242">MAAPMANFSPDREKSRFPGMGGFPELLELDVACVVFYSGGRIVRVKSKETKCRTRYTVVRKQTK</sequence>
<dbReference type="Proteomes" id="UP001152320">
    <property type="component" value="Chromosome 5"/>
</dbReference>
<keyword evidence="2" id="KW-1185">Reference proteome</keyword>
<proteinExistence type="predicted"/>
<organism evidence="1 2">
    <name type="scientific">Holothuria leucospilota</name>
    <name type="common">Black long sea cucumber</name>
    <name type="synonym">Mertensiothuria leucospilota</name>
    <dbReference type="NCBI Taxonomy" id="206669"/>
    <lineage>
        <taxon>Eukaryota</taxon>
        <taxon>Metazoa</taxon>
        <taxon>Echinodermata</taxon>
        <taxon>Eleutherozoa</taxon>
        <taxon>Echinozoa</taxon>
        <taxon>Holothuroidea</taxon>
        <taxon>Aspidochirotacea</taxon>
        <taxon>Aspidochirotida</taxon>
        <taxon>Holothuriidae</taxon>
        <taxon>Holothuria</taxon>
    </lineage>
</organism>
<accession>A0A9Q1CC00</accession>
<dbReference type="EMBL" id="JAIZAY010000005">
    <property type="protein sequence ID" value="KAJ8042521.1"/>
    <property type="molecule type" value="Genomic_DNA"/>
</dbReference>